<feature type="domain" description="Mitochondrial splicing suppressor 51 zinc-finger" evidence="1">
    <location>
        <begin position="97"/>
        <end position="152"/>
    </location>
</feature>
<evidence type="ECO:0000259" key="2">
    <source>
        <dbReference type="Pfam" id="PF20179"/>
    </source>
</evidence>
<accession>K1VKJ5</accession>
<dbReference type="Pfam" id="PF20179">
    <property type="entry name" value="MSS51_C"/>
    <property type="match status" value="1"/>
</dbReference>
<feature type="domain" description="Mitochondrial splicing suppressor 51-like C-terminal" evidence="2">
    <location>
        <begin position="250"/>
        <end position="479"/>
    </location>
</feature>
<dbReference type="InParanoid" id="K1VKJ5"/>
<dbReference type="AlphaFoldDB" id="K1VKJ5"/>
<dbReference type="InterPro" id="IPR046824">
    <property type="entry name" value="Mss51-like_C"/>
</dbReference>
<dbReference type="OrthoDB" id="5282002at2759"/>
<organism evidence="3 4">
    <name type="scientific">Trichosporon asahii var. asahii (strain CBS 8904)</name>
    <name type="common">Yeast</name>
    <dbReference type="NCBI Taxonomy" id="1220162"/>
    <lineage>
        <taxon>Eukaryota</taxon>
        <taxon>Fungi</taxon>
        <taxon>Dikarya</taxon>
        <taxon>Basidiomycota</taxon>
        <taxon>Agaricomycotina</taxon>
        <taxon>Tremellomycetes</taxon>
        <taxon>Trichosporonales</taxon>
        <taxon>Trichosporonaceae</taxon>
        <taxon>Trichosporon</taxon>
    </lineage>
</organism>
<dbReference type="OMA" id="CSEEHWA"/>
<evidence type="ECO:0000259" key="1">
    <source>
        <dbReference type="Pfam" id="PF13824"/>
    </source>
</evidence>
<dbReference type="Proteomes" id="UP000006757">
    <property type="component" value="Unassembled WGS sequence"/>
</dbReference>
<evidence type="ECO:0000313" key="4">
    <source>
        <dbReference type="Proteomes" id="UP000006757"/>
    </source>
</evidence>
<dbReference type="HOGENOM" id="CLU_033072_0_0_1"/>
<sequence length="512" mass="57452">MRQASGRLATRATRPLVRPAVAPMAVRAAQVGGQRTLFGLFGGSKKKAPPVRFDTVPERKEPAKPVLSQDDLFHPLSKSPFEPLRQKGERLRTYAVCPETLEKYHERKPVRYECPDCGFPTHASEEMWKEGKKEHEEYCPRLREVNEDEHDIRSGRELKEFENMPGVQPYEQALSMASWDTFFYTRDFVSINSPRAIRHVSKLLTYPISVLSVLHQNGPFHHSNGRVTPEGQRSMAALHSVLHPPPGTSTELMDIRPMNPFRVFLLGARSESTLPADIWLQLVHLFPRTPFNVYFIGPEAGVPLVTGRKREHLKMSEDGTQYGVPSCTVNVNPQLKLISLKANYENVHHMFGPFDPYQDVFFAFSPGLGFPDQSANAVDPATGEPQVQAQTSWKTALQQILETKCGLFFTAFSPTDLARDVSAIYGTQPPASAAQGPSEYPSTVNLPTKPIPPIEGVTNEFDLILTPGQNPFGSRKWEVADWDPRVAVKTNWGIWGIRGKRYDVAEPKVEDD</sequence>
<evidence type="ECO:0000313" key="3">
    <source>
        <dbReference type="EMBL" id="EKC97297.1"/>
    </source>
</evidence>
<dbReference type="eggNOG" id="ENOG502QQBW">
    <property type="taxonomic scope" value="Eukaryota"/>
</dbReference>
<dbReference type="FunCoup" id="K1VKJ5">
    <property type="interactions" value="53"/>
</dbReference>
<dbReference type="InterPro" id="IPR032717">
    <property type="entry name" value="Mss51_Znf"/>
</dbReference>
<dbReference type="Pfam" id="PF13824">
    <property type="entry name" value="zf-Mss51"/>
    <property type="match status" value="1"/>
</dbReference>
<comment type="caution">
    <text evidence="3">The sequence shown here is derived from an EMBL/GenBank/DDBJ whole genome shotgun (WGS) entry which is preliminary data.</text>
</comment>
<proteinExistence type="predicted"/>
<reference evidence="3 4" key="1">
    <citation type="journal article" date="2012" name="Eukaryot. Cell">
        <title>Genome sequence of the Trichosporon asahii environmental strain CBS 8904.</title>
        <authorList>
            <person name="Yang R.Y."/>
            <person name="Li H.T."/>
            <person name="Zhu H."/>
            <person name="Zhou G.P."/>
            <person name="Wang M."/>
            <person name="Wang L."/>
        </authorList>
    </citation>
    <scope>NUCLEOTIDE SEQUENCE [LARGE SCALE GENOMIC DNA]</scope>
    <source>
        <strain evidence="3 4">CBS 8904</strain>
    </source>
</reference>
<dbReference type="EMBL" id="AMBO01000415">
    <property type="protein sequence ID" value="EKC97297.1"/>
    <property type="molecule type" value="Genomic_DNA"/>
</dbReference>
<keyword evidence="4" id="KW-1185">Reference proteome</keyword>
<name>K1VKJ5_TRIAC</name>
<gene>
    <name evidence="3" type="ORF">A1Q2_08377</name>
</gene>
<dbReference type="STRING" id="1220162.K1VKJ5"/>
<dbReference type="PANTHER" id="PTHR28069">
    <property type="entry name" value="GH20023P"/>
    <property type="match status" value="1"/>
</dbReference>
<protein>
    <submittedName>
        <fullName evidence="3">mRNA processing-related protein</fullName>
    </submittedName>
</protein>
<dbReference type="PANTHER" id="PTHR28069:SF1">
    <property type="entry name" value="PROTEIN MSS51, MITOCHONDRIAL"/>
    <property type="match status" value="1"/>
</dbReference>